<dbReference type="HOGENOM" id="CLU_042088_3_1_2"/>
<dbReference type="GO" id="GO:0051287">
    <property type="term" value="F:NAD binding"/>
    <property type="evidence" value="ECO:0007669"/>
    <property type="project" value="UniProtKB-UniRule"/>
</dbReference>
<sequence>MQYYPAPEEVIEMSDLIAAVESAFIDHGAGRSIMPPKVYVNLPGGDFRTMPSYIPSLQTAGVKIVNVHPENRKAGLPTVMAVTILLDPPTGMPVAVLNATTLTDLRTGASAAVATRALAHKTSGTLGIIGSGRQADSGLLALSHVFEPEEVLVWSRSASHAEKFAQRYSHLPIRPTDIETAAGADVLLTVTPSKIPIILDEWISDGAHINAMGADAPGKQELDPAILKRADVFVDDMDQAIHSGEVNVPISEGIYTPSQITGTLGKVLTGSIPKPSPGTVTVFDSTGLSITDLAAAHLAIGKGRTIDLPFMQNAVTPGIIGVRE</sequence>
<dbReference type="Proteomes" id="UP000001941">
    <property type="component" value="Chromosome"/>
</dbReference>
<comment type="caution">
    <text evidence="1">Lacks conserved residue(s) required for the propagation of feature annotation.</text>
</comment>
<feature type="binding site" evidence="1">
    <location>
        <position position="219"/>
    </location>
    <ligand>
        <name>NAD(+)</name>
        <dbReference type="ChEBI" id="CHEBI:57540"/>
    </ligand>
</feature>
<comment type="similarity">
    <text evidence="1">Belongs to the ornithine cyclodeaminase/mu-crystallin family. Archaeal alanine dehydrogenase subfamily.</text>
</comment>
<keyword evidence="1" id="KW-0547">Nucleotide-binding</keyword>
<feature type="binding site" evidence="1">
    <location>
        <position position="106"/>
    </location>
    <ligand>
        <name>NAD(+)</name>
        <dbReference type="ChEBI" id="CHEBI:57540"/>
    </ligand>
</feature>
<dbReference type="OrthoDB" id="21421at2157"/>
<dbReference type="InterPro" id="IPR036291">
    <property type="entry name" value="NAD(P)-bd_dom_sf"/>
</dbReference>
<keyword evidence="3" id="KW-1185">Reference proteome</keyword>
<dbReference type="GeneID" id="3924125"/>
<accession>Q2FM65</accession>
<dbReference type="STRING" id="323259.Mhun_1928"/>
<evidence type="ECO:0000256" key="1">
    <source>
        <dbReference type="HAMAP-Rule" id="MF_00935"/>
    </source>
</evidence>
<dbReference type="InParanoid" id="Q2FM65"/>
<proteinExistence type="inferred from homology"/>
<dbReference type="PANTHER" id="PTHR13812">
    <property type="entry name" value="KETIMINE REDUCTASE MU-CRYSTALLIN"/>
    <property type="match status" value="1"/>
</dbReference>
<keyword evidence="1 2" id="KW-0560">Oxidoreductase</keyword>
<comment type="function">
    <text evidence="1">Catalyzes the NAD(+)-dependent oxidative deamination of L-alanine to pyruvate, and the reverse reaction, the reductive amination of pyruvate.</text>
</comment>
<dbReference type="InterPro" id="IPR023401">
    <property type="entry name" value="ODC_N"/>
</dbReference>
<feature type="binding site" evidence="1">
    <location>
        <begin position="133"/>
        <end position="134"/>
    </location>
    <ligand>
        <name>NAD(+)</name>
        <dbReference type="ChEBI" id="CHEBI:57540"/>
    </ligand>
</feature>
<dbReference type="eggNOG" id="arCOG01035">
    <property type="taxonomic scope" value="Archaea"/>
</dbReference>
<protein>
    <recommendedName>
        <fullName evidence="1">Alanine dehydrogenase</fullName>
        <shortName evidence="1">AlaDH</shortName>
        <ecNumber evidence="1">1.4.1.1</ecNumber>
    </recommendedName>
</protein>
<comment type="catalytic activity">
    <reaction evidence="1">
        <text>L-alanine + NAD(+) + H2O = pyruvate + NH4(+) + NADH + H(+)</text>
        <dbReference type="Rhea" id="RHEA:18405"/>
        <dbReference type="ChEBI" id="CHEBI:15361"/>
        <dbReference type="ChEBI" id="CHEBI:15377"/>
        <dbReference type="ChEBI" id="CHEBI:15378"/>
        <dbReference type="ChEBI" id="CHEBI:28938"/>
        <dbReference type="ChEBI" id="CHEBI:57540"/>
        <dbReference type="ChEBI" id="CHEBI:57945"/>
        <dbReference type="ChEBI" id="CHEBI:57972"/>
        <dbReference type="EC" id="1.4.1.1"/>
    </reaction>
</comment>
<dbReference type="GO" id="GO:0005737">
    <property type="term" value="C:cytoplasm"/>
    <property type="evidence" value="ECO:0007669"/>
    <property type="project" value="TreeGrafter"/>
</dbReference>
<dbReference type="KEGG" id="mhu:Mhun_1928"/>
<reference evidence="3" key="1">
    <citation type="journal article" date="2016" name="Stand. Genomic Sci.">
        <title>Complete genome sequence of Methanospirillum hungatei type strain JF1.</title>
        <authorList>
            <person name="Gunsalus R.P."/>
            <person name="Cook L.E."/>
            <person name="Crable B."/>
            <person name="Rohlin L."/>
            <person name="McDonald E."/>
            <person name="Mouttaki H."/>
            <person name="Sieber J.R."/>
            <person name="Poweleit N."/>
            <person name="Zhou H."/>
            <person name="Lapidus A.L."/>
            <person name="Daligault H.E."/>
            <person name="Land M."/>
            <person name="Gilna P."/>
            <person name="Ivanova N."/>
            <person name="Kyrpides N."/>
            <person name="Culley D.E."/>
            <person name="McInerney M.J."/>
        </authorList>
    </citation>
    <scope>NUCLEOTIDE SEQUENCE [LARGE SCALE GENOMIC DNA]</scope>
    <source>
        <strain evidence="3">ATCC 27890 / DSM 864 / NBRC 100397 / JF-1</strain>
    </source>
</reference>
<dbReference type="Pfam" id="PF02423">
    <property type="entry name" value="OCD_Mu_crystall"/>
    <property type="match status" value="1"/>
</dbReference>
<dbReference type="InterPro" id="IPR028609">
    <property type="entry name" value="AlaDH_arch-typ"/>
</dbReference>
<dbReference type="HAMAP" id="MF_00935">
    <property type="entry name" value="AlaDH_arch"/>
    <property type="match status" value="1"/>
</dbReference>
<dbReference type="GO" id="GO:0000286">
    <property type="term" value="F:alanine dehydrogenase activity"/>
    <property type="evidence" value="ECO:0007669"/>
    <property type="project" value="UniProtKB-UniRule"/>
</dbReference>
<organism evidence="2 3">
    <name type="scientific">Methanospirillum hungatei JF-1 (strain ATCC 27890 / DSM 864 / NBRC 100397 / JF-1)</name>
    <dbReference type="NCBI Taxonomy" id="323259"/>
    <lineage>
        <taxon>Archaea</taxon>
        <taxon>Methanobacteriati</taxon>
        <taxon>Methanobacteriota</taxon>
        <taxon>Stenosarchaea group</taxon>
        <taxon>Methanomicrobia</taxon>
        <taxon>Methanomicrobiales</taxon>
        <taxon>Methanospirillaceae</taxon>
        <taxon>Methanospirillum</taxon>
    </lineage>
</organism>
<feature type="active site" description="Proton donor/acceptor" evidence="1">
    <location>
        <position position="63"/>
    </location>
</feature>
<evidence type="ECO:0000313" key="3">
    <source>
        <dbReference type="Proteomes" id="UP000001941"/>
    </source>
</evidence>
<dbReference type="PANTHER" id="PTHR13812:SF19">
    <property type="entry name" value="KETIMINE REDUCTASE MU-CRYSTALLIN"/>
    <property type="match status" value="1"/>
</dbReference>
<dbReference type="EC" id="1.4.1.1" evidence="1"/>
<dbReference type="AlphaFoldDB" id="Q2FM65"/>
<feature type="binding site" evidence="1">
    <location>
        <position position="285"/>
    </location>
    <ligand>
        <name>NAD(+)</name>
        <dbReference type="ChEBI" id="CHEBI:57540"/>
    </ligand>
</feature>
<dbReference type="PIRSF" id="PIRSF001439">
    <property type="entry name" value="CryM"/>
    <property type="match status" value="1"/>
</dbReference>
<dbReference type="Gene3D" id="3.40.50.720">
    <property type="entry name" value="NAD(P)-binding Rossmann-like Domain"/>
    <property type="match status" value="1"/>
</dbReference>
<dbReference type="EnsemblBacteria" id="ABD41639">
    <property type="protein sequence ID" value="ABD41639"/>
    <property type="gene ID" value="Mhun_1928"/>
</dbReference>
<feature type="binding site" evidence="1">
    <location>
        <begin position="213"/>
        <end position="215"/>
    </location>
    <ligand>
        <name>NAD(+)</name>
        <dbReference type="ChEBI" id="CHEBI:57540"/>
    </ligand>
</feature>
<keyword evidence="1" id="KW-0520">NAD</keyword>
<dbReference type="EMBL" id="CP000254">
    <property type="protein sequence ID" value="ABD41639.1"/>
    <property type="molecule type" value="Genomic_DNA"/>
</dbReference>
<gene>
    <name evidence="1" type="primary">ala</name>
    <name evidence="2" type="ordered locus">Mhun_1928</name>
</gene>
<name>Q2FM65_METHJ</name>
<dbReference type="SUPFAM" id="SSF51735">
    <property type="entry name" value="NAD(P)-binding Rossmann-fold domains"/>
    <property type="match status" value="1"/>
</dbReference>
<evidence type="ECO:0000313" key="2">
    <source>
        <dbReference type="EMBL" id="ABD41639.1"/>
    </source>
</evidence>
<dbReference type="RefSeq" id="WP_011448901.1">
    <property type="nucleotide sequence ID" value="NC_007796.1"/>
</dbReference>
<dbReference type="GO" id="GO:0006522">
    <property type="term" value="P:alanine metabolic process"/>
    <property type="evidence" value="ECO:0007669"/>
    <property type="project" value="UniProtKB-UniRule"/>
</dbReference>
<dbReference type="Gene3D" id="3.30.1780.10">
    <property type="entry name" value="ornithine cyclodeaminase, domain 1"/>
    <property type="match status" value="1"/>
</dbReference>
<dbReference type="InterPro" id="IPR003462">
    <property type="entry name" value="ODC_Mu_crystall"/>
</dbReference>